<dbReference type="Proteomes" id="UP001501411">
    <property type="component" value="Unassembled WGS sequence"/>
</dbReference>
<dbReference type="EMBL" id="BAABIQ010000028">
    <property type="protein sequence ID" value="GAA4790895.1"/>
    <property type="molecule type" value="Genomic_DNA"/>
</dbReference>
<feature type="transmembrane region" description="Helical" evidence="1">
    <location>
        <begin position="12"/>
        <end position="31"/>
    </location>
</feature>
<accession>A0ABP9B5C7</accession>
<keyword evidence="1" id="KW-1133">Transmembrane helix</keyword>
<evidence type="ECO:0000313" key="4">
    <source>
        <dbReference type="Proteomes" id="UP001501411"/>
    </source>
</evidence>
<dbReference type="SMART" id="SM00850">
    <property type="entry name" value="LytTR"/>
    <property type="match status" value="1"/>
</dbReference>
<evidence type="ECO:0000313" key="3">
    <source>
        <dbReference type="EMBL" id="GAA4790895.1"/>
    </source>
</evidence>
<reference evidence="4" key="1">
    <citation type="journal article" date="2019" name="Int. J. Syst. Evol. Microbiol.">
        <title>The Global Catalogue of Microorganisms (GCM) 10K type strain sequencing project: providing services to taxonomists for standard genome sequencing and annotation.</title>
        <authorList>
            <consortium name="The Broad Institute Genomics Platform"/>
            <consortium name="The Broad Institute Genome Sequencing Center for Infectious Disease"/>
            <person name="Wu L."/>
            <person name="Ma J."/>
        </authorList>
    </citation>
    <scope>NUCLEOTIDE SEQUENCE [LARGE SCALE GENOMIC DNA]</scope>
    <source>
        <strain evidence="4">JCM 18200</strain>
    </source>
</reference>
<feature type="transmembrane region" description="Helical" evidence="1">
    <location>
        <begin position="132"/>
        <end position="150"/>
    </location>
</feature>
<dbReference type="RefSeq" id="WP_345231479.1">
    <property type="nucleotide sequence ID" value="NZ_BAABIQ010000028.1"/>
</dbReference>
<evidence type="ECO:0000256" key="1">
    <source>
        <dbReference type="SAM" id="Phobius"/>
    </source>
</evidence>
<keyword evidence="1" id="KW-0472">Membrane</keyword>
<protein>
    <recommendedName>
        <fullName evidence="2">HTH LytTR-type domain-containing protein</fullName>
    </recommendedName>
</protein>
<dbReference type="Pfam" id="PF04397">
    <property type="entry name" value="LytTR"/>
    <property type="match status" value="1"/>
</dbReference>
<keyword evidence="1" id="KW-0812">Transmembrane</keyword>
<keyword evidence="4" id="KW-1185">Reference proteome</keyword>
<feature type="transmembrane region" description="Helical" evidence="1">
    <location>
        <begin position="51"/>
        <end position="77"/>
    </location>
</feature>
<evidence type="ECO:0000259" key="2">
    <source>
        <dbReference type="PROSITE" id="PS50930"/>
    </source>
</evidence>
<feature type="domain" description="HTH LytTR-type" evidence="2">
    <location>
        <begin position="205"/>
        <end position="308"/>
    </location>
</feature>
<name>A0ABP9B5C7_9SPHI</name>
<dbReference type="Gene3D" id="2.40.50.1020">
    <property type="entry name" value="LytTr DNA-binding domain"/>
    <property type="match status" value="1"/>
</dbReference>
<comment type="caution">
    <text evidence="3">The sequence shown here is derived from an EMBL/GenBank/DDBJ whole genome shotgun (WGS) entry which is preliminary data.</text>
</comment>
<proteinExistence type="predicted"/>
<dbReference type="PROSITE" id="PS50930">
    <property type="entry name" value="HTH_LYTTR"/>
    <property type="match status" value="1"/>
</dbReference>
<gene>
    <name evidence="3" type="ORF">GCM10023231_18500</name>
</gene>
<sequence length="317" mass="37187">MNIRLLSDKGYPKWWLLHSLAFIAAFLLVIFGEELSIPEIIKHPAFKLAMAGSYAIAILLIGYTHFLSLFLDRLWLLHAHQDLLKFGRIVFQIGWVYLPAIYLAAKLAAFYFSYGYNVDINDTSYPIYERQYIAVMLLCLNGLYLVLSFWKDYRRPRYAEVLETRMYTHQLKLEAFQPLLPEKPKSRQLGLNLIRFLPGRKPWTMDERFIGVKLSDIAYFELVEGQYFLKTFALESLVFDRSLDSLMQKLPHDHFFRLSRAIIVNKRALINKSELGGSRWRVFLDPSAADEINLSRKKTRELKRWLNRVGHEVQNTA</sequence>
<organism evidence="3 4">
    <name type="scientific">Olivibacter ginsenosidimutans</name>
    <dbReference type="NCBI Taxonomy" id="1176537"/>
    <lineage>
        <taxon>Bacteria</taxon>
        <taxon>Pseudomonadati</taxon>
        <taxon>Bacteroidota</taxon>
        <taxon>Sphingobacteriia</taxon>
        <taxon>Sphingobacteriales</taxon>
        <taxon>Sphingobacteriaceae</taxon>
        <taxon>Olivibacter</taxon>
    </lineage>
</organism>
<dbReference type="InterPro" id="IPR007492">
    <property type="entry name" value="LytTR_DNA-bd_dom"/>
</dbReference>
<feature type="transmembrane region" description="Helical" evidence="1">
    <location>
        <begin position="89"/>
        <end position="112"/>
    </location>
</feature>